<dbReference type="GO" id="GO:0005829">
    <property type="term" value="C:cytosol"/>
    <property type="evidence" value="ECO:0007669"/>
    <property type="project" value="TreeGrafter"/>
</dbReference>
<evidence type="ECO:0000313" key="4">
    <source>
        <dbReference type="Proteomes" id="UP000013827"/>
    </source>
</evidence>
<dbReference type="PANTHER" id="PTHR47396:SF1">
    <property type="entry name" value="ATP-DEPENDENT HELICASE IRC3-RELATED"/>
    <property type="match status" value="1"/>
</dbReference>
<dbReference type="OMA" id="PRANVEQ"/>
<dbReference type="GO" id="GO:0005524">
    <property type="term" value="F:ATP binding"/>
    <property type="evidence" value="ECO:0007669"/>
    <property type="project" value="InterPro"/>
</dbReference>
<dbReference type="GO" id="GO:0003677">
    <property type="term" value="F:DNA binding"/>
    <property type="evidence" value="ECO:0007669"/>
    <property type="project" value="InterPro"/>
</dbReference>
<dbReference type="PaxDb" id="2903-EOD40746"/>
<dbReference type="AlphaFoldDB" id="A0A0D3KYB1"/>
<dbReference type="CDD" id="cd18785">
    <property type="entry name" value="SF2_C"/>
    <property type="match status" value="1"/>
</dbReference>
<evidence type="ECO:0000313" key="3">
    <source>
        <dbReference type="EnsemblProtists" id="EOD40746"/>
    </source>
</evidence>
<feature type="region of interest" description="Disordered" evidence="1">
    <location>
        <begin position="1"/>
        <end position="27"/>
    </location>
</feature>
<sequence>MPKRRSNVLRGADSDEDESAQQPAATGRAGLGGLRLAKALLGEKDLAELRAALTVQQSARNPRWGAPPPFAVFRETEHLISVPRHFPLKPALREAARPALCAGEAATLIFRGSLTPLQEQAVRAMREAYDREGGGILSLYCGGGKTVCALRLVADVGQRTLVVVHKEFLVEQWIERIRHFLPEARIGRIKQNVAEVHGTDVVGMLQSLTRRGDEYSLGGFGHVVVDECHHICARSFSSLLFGVGGVGCRLLGLSATATRSDGLTQVLHWFMGATAFSATRGAAAARRDERRSRRVAALVAALAASGRKVLVLSDRRAHLLSLQPLLRDAAEKSVLLGTYGMSSEGLDIAALDTLVLATPRANVEQSVGRIMRGGAANEPLVVDVVDGGAYCARLASKRLSLYRSAGMPLPTPVQARRTTARPPRARARAAQGL</sequence>
<evidence type="ECO:0000256" key="1">
    <source>
        <dbReference type="SAM" id="MobiDB-lite"/>
    </source>
</evidence>
<feature type="region of interest" description="Disordered" evidence="1">
    <location>
        <begin position="410"/>
        <end position="433"/>
    </location>
</feature>
<dbReference type="SMART" id="SM00487">
    <property type="entry name" value="DEXDc"/>
    <property type="match status" value="1"/>
</dbReference>
<dbReference type="Gene3D" id="3.40.50.300">
    <property type="entry name" value="P-loop containing nucleotide triphosphate hydrolases"/>
    <property type="match status" value="2"/>
</dbReference>
<dbReference type="STRING" id="2903.R1FYA7"/>
<dbReference type="InterPro" id="IPR014001">
    <property type="entry name" value="Helicase_ATP-bd"/>
</dbReference>
<name>A0A0D3KYB1_EMIH1</name>
<dbReference type="PANTHER" id="PTHR47396">
    <property type="entry name" value="TYPE I RESTRICTION ENZYME ECOKI R PROTEIN"/>
    <property type="match status" value="1"/>
</dbReference>
<dbReference type="KEGG" id="ehx:EMIHUDRAFT_454190"/>
<dbReference type="CDD" id="cd17926">
    <property type="entry name" value="DEXHc_RE"/>
    <property type="match status" value="1"/>
</dbReference>
<feature type="domain" description="Helicase ATP-binding" evidence="2">
    <location>
        <begin position="126"/>
        <end position="261"/>
    </location>
</feature>
<organism evidence="3 4">
    <name type="scientific">Emiliania huxleyi (strain CCMP1516)</name>
    <dbReference type="NCBI Taxonomy" id="280463"/>
    <lineage>
        <taxon>Eukaryota</taxon>
        <taxon>Haptista</taxon>
        <taxon>Haptophyta</taxon>
        <taxon>Prymnesiophyceae</taxon>
        <taxon>Isochrysidales</taxon>
        <taxon>Noelaerhabdaceae</taxon>
        <taxon>Emiliania</taxon>
    </lineage>
</organism>
<dbReference type="RefSeq" id="XP_005793175.1">
    <property type="nucleotide sequence ID" value="XM_005793118.1"/>
</dbReference>
<dbReference type="InterPro" id="IPR006935">
    <property type="entry name" value="Helicase/UvrB_N"/>
</dbReference>
<evidence type="ECO:0000259" key="2">
    <source>
        <dbReference type="PROSITE" id="PS51192"/>
    </source>
</evidence>
<keyword evidence="4" id="KW-1185">Reference proteome</keyword>
<dbReference type="InterPro" id="IPR050742">
    <property type="entry name" value="Helicase_Restrict-Modif_Enz"/>
</dbReference>
<dbReference type="PROSITE" id="PS51192">
    <property type="entry name" value="HELICASE_ATP_BIND_1"/>
    <property type="match status" value="1"/>
</dbReference>
<reference evidence="4" key="1">
    <citation type="journal article" date="2013" name="Nature">
        <title>Pan genome of the phytoplankton Emiliania underpins its global distribution.</title>
        <authorList>
            <person name="Read B.A."/>
            <person name="Kegel J."/>
            <person name="Klute M.J."/>
            <person name="Kuo A."/>
            <person name="Lefebvre S.C."/>
            <person name="Maumus F."/>
            <person name="Mayer C."/>
            <person name="Miller J."/>
            <person name="Monier A."/>
            <person name="Salamov A."/>
            <person name="Young J."/>
            <person name="Aguilar M."/>
            <person name="Claverie J.M."/>
            <person name="Frickenhaus S."/>
            <person name="Gonzalez K."/>
            <person name="Herman E.K."/>
            <person name="Lin Y.C."/>
            <person name="Napier J."/>
            <person name="Ogata H."/>
            <person name="Sarno A.F."/>
            <person name="Shmutz J."/>
            <person name="Schroeder D."/>
            <person name="de Vargas C."/>
            <person name="Verret F."/>
            <person name="von Dassow P."/>
            <person name="Valentin K."/>
            <person name="Van de Peer Y."/>
            <person name="Wheeler G."/>
            <person name="Dacks J.B."/>
            <person name="Delwiche C.F."/>
            <person name="Dyhrman S.T."/>
            <person name="Glockner G."/>
            <person name="John U."/>
            <person name="Richards T."/>
            <person name="Worden A.Z."/>
            <person name="Zhang X."/>
            <person name="Grigoriev I.V."/>
            <person name="Allen A.E."/>
            <person name="Bidle K."/>
            <person name="Borodovsky M."/>
            <person name="Bowler C."/>
            <person name="Brownlee C."/>
            <person name="Cock J.M."/>
            <person name="Elias M."/>
            <person name="Gladyshev V.N."/>
            <person name="Groth M."/>
            <person name="Guda C."/>
            <person name="Hadaegh A."/>
            <person name="Iglesias-Rodriguez M.D."/>
            <person name="Jenkins J."/>
            <person name="Jones B.M."/>
            <person name="Lawson T."/>
            <person name="Leese F."/>
            <person name="Lindquist E."/>
            <person name="Lobanov A."/>
            <person name="Lomsadze A."/>
            <person name="Malik S.B."/>
            <person name="Marsh M.E."/>
            <person name="Mackinder L."/>
            <person name="Mock T."/>
            <person name="Mueller-Roeber B."/>
            <person name="Pagarete A."/>
            <person name="Parker M."/>
            <person name="Probert I."/>
            <person name="Quesneville H."/>
            <person name="Raines C."/>
            <person name="Rensing S.A."/>
            <person name="Riano-Pachon D.M."/>
            <person name="Richier S."/>
            <person name="Rokitta S."/>
            <person name="Shiraiwa Y."/>
            <person name="Soanes D.M."/>
            <person name="van der Giezen M."/>
            <person name="Wahlund T.M."/>
            <person name="Williams B."/>
            <person name="Wilson W."/>
            <person name="Wolfe G."/>
            <person name="Wurch L.L."/>
        </authorList>
    </citation>
    <scope>NUCLEOTIDE SEQUENCE</scope>
</reference>
<dbReference type="SUPFAM" id="SSF52540">
    <property type="entry name" value="P-loop containing nucleoside triphosphate hydrolases"/>
    <property type="match status" value="2"/>
</dbReference>
<dbReference type="Proteomes" id="UP000013827">
    <property type="component" value="Unassembled WGS sequence"/>
</dbReference>
<proteinExistence type="predicted"/>
<dbReference type="HOGENOM" id="CLU_052438_0_0_1"/>
<protein>
    <recommendedName>
        <fullName evidence="2">Helicase ATP-binding domain-containing protein</fullName>
    </recommendedName>
</protein>
<dbReference type="GO" id="GO:0016787">
    <property type="term" value="F:hydrolase activity"/>
    <property type="evidence" value="ECO:0007669"/>
    <property type="project" value="InterPro"/>
</dbReference>
<dbReference type="Pfam" id="PF04851">
    <property type="entry name" value="ResIII"/>
    <property type="match status" value="1"/>
</dbReference>
<dbReference type="InterPro" id="IPR027417">
    <property type="entry name" value="P-loop_NTPase"/>
</dbReference>
<feature type="compositionally biased region" description="Low complexity" evidence="1">
    <location>
        <begin position="415"/>
        <end position="433"/>
    </location>
</feature>
<accession>A0A0D3KYB1</accession>
<reference evidence="3" key="2">
    <citation type="submission" date="2024-10" db="UniProtKB">
        <authorList>
            <consortium name="EnsemblProtists"/>
        </authorList>
    </citation>
    <scope>IDENTIFICATION</scope>
</reference>
<dbReference type="GeneID" id="17286017"/>
<dbReference type="EnsemblProtists" id="EOD40746">
    <property type="protein sequence ID" value="EOD40746"/>
    <property type="gene ID" value="EMIHUDRAFT_454190"/>
</dbReference>